<keyword evidence="7" id="KW-0175">Coiled coil</keyword>
<dbReference type="GO" id="GO:0043565">
    <property type="term" value="F:sequence-specific DNA binding"/>
    <property type="evidence" value="ECO:0007669"/>
    <property type="project" value="InterPro"/>
</dbReference>
<evidence type="ECO:0000256" key="3">
    <source>
        <dbReference type="ARBA" id="ARBA00022723"/>
    </source>
</evidence>
<feature type="domain" description="THAP-type" evidence="13">
    <location>
        <begin position="1"/>
        <end position="75"/>
    </location>
</feature>
<evidence type="ECO:0000256" key="5">
    <source>
        <dbReference type="ARBA" id="ARBA00022833"/>
    </source>
</evidence>
<accession>A0A3L8D791</accession>
<dbReference type="SMART" id="SM00980">
    <property type="entry name" value="THAP"/>
    <property type="match status" value="1"/>
</dbReference>
<evidence type="ECO:0000256" key="2">
    <source>
        <dbReference type="ARBA" id="ARBA00006177"/>
    </source>
</evidence>
<dbReference type="EMBL" id="QOIP01000012">
    <property type="protein sequence ID" value="RLU16144.1"/>
    <property type="molecule type" value="Genomic_DNA"/>
</dbReference>
<evidence type="ECO:0000256" key="4">
    <source>
        <dbReference type="ARBA" id="ARBA00022771"/>
    </source>
</evidence>
<evidence type="ECO:0000256" key="1">
    <source>
        <dbReference type="ARBA" id="ARBA00004642"/>
    </source>
</evidence>
<sequence length="77" mass="9274">MTRYCYVCHVEQSVQNSHFIFHRIPSNPDRRKKWLEVLKKEKFNGVVCSQHFKPEDYRKLCDKQLLKPEAIPSLNIQ</sequence>
<dbReference type="OrthoDB" id="433924at2759"/>
<dbReference type="InterPro" id="IPR026516">
    <property type="entry name" value="THAP1/10"/>
</dbReference>
<name>A0A3L8D791_OOCBI</name>
<dbReference type="GO" id="GO:0005654">
    <property type="term" value="C:nucleoplasm"/>
    <property type="evidence" value="ECO:0007669"/>
    <property type="project" value="UniProtKB-SubCell"/>
</dbReference>
<evidence type="ECO:0000256" key="11">
    <source>
        <dbReference type="ARBA" id="ARBA00023306"/>
    </source>
</evidence>
<proteinExistence type="inferred from homology"/>
<keyword evidence="9" id="KW-0804">Transcription</keyword>
<protein>
    <recommendedName>
        <fullName evidence="13">THAP-type domain-containing protein</fullName>
    </recommendedName>
</protein>
<dbReference type="SUPFAM" id="SSF57716">
    <property type="entry name" value="Glucocorticoid receptor-like (DNA-binding domain)"/>
    <property type="match status" value="1"/>
</dbReference>
<evidence type="ECO:0000313" key="14">
    <source>
        <dbReference type="EMBL" id="RLU16144.1"/>
    </source>
</evidence>
<keyword evidence="11" id="KW-0131">Cell cycle</keyword>
<comment type="similarity">
    <text evidence="2">Belongs to the THAP1 family.</text>
</comment>
<dbReference type="InterPro" id="IPR006612">
    <property type="entry name" value="THAP_Znf"/>
</dbReference>
<dbReference type="InterPro" id="IPR038441">
    <property type="entry name" value="THAP_Znf_sf"/>
</dbReference>
<dbReference type="PANTHER" id="PTHR46600:SF1">
    <property type="entry name" value="THAP DOMAIN-CONTAINING PROTEIN 1"/>
    <property type="match status" value="1"/>
</dbReference>
<comment type="subcellular location">
    <subcellularLocation>
        <location evidence="1">Nucleus</location>
        <location evidence="1">Nucleoplasm</location>
    </subcellularLocation>
</comment>
<gene>
    <name evidence="14" type="ORF">DMN91_011903</name>
</gene>
<dbReference type="Pfam" id="PF05485">
    <property type="entry name" value="THAP"/>
    <property type="match status" value="1"/>
</dbReference>
<dbReference type="PANTHER" id="PTHR46600">
    <property type="entry name" value="THAP DOMAIN-CONTAINING"/>
    <property type="match status" value="1"/>
</dbReference>
<reference evidence="14" key="2">
    <citation type="submission" date="2018-07" db="EMBL/GenBank/DDBJ databases">
        <authorList>
            <person name="Mckenzie S.K."/>
            <person name="Kronauer D.J.C."/>
        </authorList>
    </citation>
    <scope>NUCLEOTIDE SEQUENCE</scope>
    <source>
        <strain evidence="14">Clonal line C1</strain>
    </source>
</reference>
<keyword evidence="8 12" id="KW-0238">DNA-binding</keyword>
<keyword evidence="4 12" id="KW-0863">Zinc-finger</keyword>
<dbReference type="Proteomes" id="UP000279307">
    <property type="component" value="Chromosome 12"/>
</dbReference>
<dbReference type="AlphaFoldDB" id="A0A3L8D791"/>
<evidence type="ECO:0000256" key="7">
    <source>
        <dbReference type="ARBA" id="ARBA00023054"/>
    </source>
</evidence>
<comment type="caution">
    <text evidence="14">The sequence shown here is derived from an EMBL/GenBank/DDBJ whole genome shotgun (WGS) entry which is preliminary data.</text>
</comment>
<evidence type="ECO:0000256" key="8">
    <source>
        <dbReference type="ARBA" id="ARBA00023125"/>
    </source>
</evidence>
<reference evidence="14" key="1">
    <citation type="journal article" date="2018" name="Genome Res.">
        <title>The genomic architecture and molecular evolution of ant odorant receptors.</title>
        <authorList>
            <person name="McKenzie S.K."/>
            <person name="Kronauer D.J.C."/>
        </authorList>
    </citation>
    <scope>NUCLEOTIDE SEQUENCE [LARGE SCALE GENOMIC DNA]</scope>
    <source>
        <strain evidence="14">Clonal line C1</strain>
    </source>
</reference>
<dbReference type="SMART" id="SM00692">
    <property type="entry name" value="DM3"/>
    <property type="match status" value="1"/>
</dbReference>
<evidence type="ECO:0000259" key="13">
    <source>
        <dbReference type="PROSITE" id="PS50950"/>
    </source>
</evidence>
<organism evidence="14">
    <name type="scientific">Ooceraea biroi</name>
    <name type="common">Clonal raider ant</name>
    <name type="synonym">Cerapachys biroi</name>
    <dbReference type="NCBI Taxonomy" id="2015173"/>
    <lineage>
        <taxon>Eukaryota</taxon>
        <taxon>Metazoa</taxon>
        <taxon>Ecdysozoa</taxon>
        <taxon>Arthropoda</taxon>
        <taxon>Hexapoda</taxon>
        <taxon>Insecta</taxon>
        <taxon>Pterygota</taxon>
        <taxon>Neoptera</taxon>
        <taxon>Endopterygota</taxon>
        <taxon>Hymenoptera</taxon>
        <taxon>Apocrita</taxon>
        <taxon>Aculeata</taxon>
        <taxon>Formicoidea</taxon>
        <taxon>Formicidae</taxon>
        <taxon>Dorylinae</taxon>
        <taxon>Ooceraea</taxon>
    </lineage>
</organism>
<dbReference type="PROSITE" id="PS50950">
    <property type="entry name" value="ZF_THAP"/>
    <property type="match status" value="1"/>
</dbReference>
<dbReference type="Gene3D" id="6.20.210.20">
    <property type="entry name" value="THAP domain"/>
    <property type="match status" value="1"/>
</dbReference>
<keyword evidence="3" id="KW-0479">Metal-binding</keyword>
<evidence type="ECO:0000256" key="9">
    <source>
        <dbReference type="ARBA" id="ARBA00023163"/>
    </source>
</evidence>
<dbReference type="GO" id="GO:0008270">
    <property type="term" value="F:zinc ion binding"/>
    <property type="evidence" value="ECO:0007669"/>
    <property type="project" value="UniProtKB-KW"/>
</dbReference>
<evidence type="ECO:0000256" key="6">
    <source>
        <dbReference type="ARBA" id="ARBA00023015"/>
    </source>
</evidence>
<keyword evidence="5" id="KW-0862">Zinc</keyword>
<keyword evidence="6" id="KW-0805">Transcription regulation</keyword>
<keyword evidence="10" id="KW-0539">Nucleus</keyword>
<evidence type="ECO:0000256" key="12">
    <source>
        <dbReference type="PROSITE-ProRule" id="PRU00309"/>
    </source>
</evidence>
<evidence type="ECO:0000256" key="10">
    <source>
        <dbReference type="ARBA" id="ARBA00023242"/>
    </source>
</evidence>